<feature type="region of interest" description="Disordered" evidence="7">
    <location>
        <begin position="327"/>
        <end position="357"/>
    </location>
</feature>
<dbReference type="GO" id="GO:0006265">
    <property type="term" value="P:DNA topological change"/>
    <property type="evidence" value="ECO:0007669"/>
    <property type="project" value="InterPro"/>
</dbReference>
<dbReference type="InterPro" id="IPR011010">
    <property type="entry name" value="DNA_brk_join_enz"/>
</dbReference>
<keyword evidence="11" id="KW-1185">Reference proteome</keyword>
<reference evidence="10 11" key="1">
    <citation type="submission" date="2020-04" db="EMBL/GenBank/DDBJ databases">
        <title>Azohydromonas sp. isolated from soil.</title>
        <authorList>
            <person name="Dahal R.H."/>
        </authorList>
    </citation>
    <scope>NUCLEOTIDE SEQUENCE [LARGE SCALE GENOMIC DNA]</scope>
    <source>
        <strain evidence="10 11">G-1-1-14</strain>
    </source>
</reference>
<dbReference type="Pfam" id="PF21338">
    <property type="entry name" value="Top1B_N_bact"/>
    <property type="match status" value="1"/>
</dbReference>
<dbReference type="GO" id="GO:0003677">
    <property type="term" value="F:DNA binding"/>
    <property type="evidence" value="ECO:0007669"/>
    <property type="project" value="UniProtKB-KW"/>
</dbReference>
<evidence type="ECO:0000259" key="8">
    <source>
        <dbReference type="Pfam" id="PF01028"/>
    </source>
</evidence>
<proteinExistence type="inferred from homology"/>
<name>A0A848F588_9BURK</name>
<evidence type="ECO:0000256" key="2">
    <source>
        <dbReference type="ARBA" id="ARBA00006645"/>
    </source>
</evidence>
<accession>A0A848F588</accession>
<evidence type="ECO:0000256" key="7">
    <source>
        <dbReference type="SAM" id="MobiDB-lite"/>
    </source>
</evidence>
<protein>
    <recommendedName>
        <fullName evidence="3">DNA topoisomerase</fullName>
        <ecNumber evidence="3">5.6.2.1</ecNumber>
    </recommendedName>
</protein>
<evidence type="ECO:0000256" key="1">
    <source>
        <dbReference type="ARBA" id="ARBA00000213"/>
    </source>
</evidence>
<keyword evidence="4" id="KW-0799">Topoisomerase</keyword>
<dbReference type="EC" id="5.6.2.1" evidence="3"/>
<dbReference type="PRINTS" id="PR00416">
    <property type="entry name" value="EUTPISMRASEI"/>
</dbReference>
<dbReference type="InterPro" id="IPR049331">
    <property type="entry name" value="Top1B_N_bact"/>
</dbReference>
<dbReference type="InterPro" id="IPR001631">
    <property type="entry name" value="TopoI"/>
</dbReference>
<dbReference type="AlphaFoldDB" id="A0A848F588"/>
<comment type="catalytic activity">
    <reaction evidence="1">
        <text>ATP-independent breakage of single-stranded DNA, followed by passage and rejoining.</text>
        <dbReference type="EC" id="5.6.2.1"/>
    </reaction>
</comment>
<dbReference type="Gene3D" id="3.90.15.10">
    <property type="entry name" value="Topoisomerase I, Chain A, domain 3"/>
    <property type="match status" value="1"/>
</dbReference>
<evidence type="ECO:0000256" key="3">
    <source>
        <dbReference type="ARBA" id="ARBA00012891"/>
    </source>
</evidence>
<dbReference type="Proteomes" id="UP000574067">
    <property type="component" value="Unassembled WGS sequence"/>
</dbReference>
<evidence type="ECO:0000256" key="4">
    <source>
        <dbReference type="ARBA" id="ARBA00023029"/>
    </source>
</evidence>
<keyword evidence="6 10" id="KW-0413">Isomerase</keyword>
<dbReference type="Pfam" id="PF01028">
    <property type="entry name" value="Topoisom_I"/>
    <property type="match status" value="1"/>
</dbReference>
<dbReference type="EMBL" id="JABBFW010000001">
    <property type="protein sequence ID" value="NML13533.1"/>
    <property type="molecule type" value="Genomic_DNA"/>
</dbReference>
<feature type="domain" description="DNA topoisomerase IB N-terminal" evidence="9">
    <location>
        <begin position="13"/>
        <end position="60"/>
    </location>
</feature>
<dbReference type="SUPFAM" id="SSF55869">
    <property type="entry name" value="DNA topoisomerase I domain"/>
    <property type="match status" value="1"/>
</dbReference>
<comment type="similarity">
    <text evidence="2">Belongs to the type IB topoisomerase family.</text>
</comment>
<feature type="domain" description="DNA topoisomerase I catalytic core eukaryotic-type" evidence="8">
    <location>
        <begin position="72"/>
        <end position="284"/>
    </location>
</feature>
<evidence type="ECO:0000313" key="11">
    <source>
        <dbReference type="Proteomes" id="UP000574067"/>
    </source>
</evidence>
<dbReference type="InterPro" id="IPR013500">
    <property type="entry name" value="TopoI_cat_euk"/>
</dbReference>
<dbReference type="Gene3D" id="3.30.66.10">
    <property type="entry name" value="DNA topoisomerase I domain"/>
    <property type="match status" value="1"/>
</dbReference>
<evidence type="ECO:0000256" key="6">
    <source>
        <dbReference type="ARBA" id="ARBA00023235"/>
    </source>
</evidence>
<dbReference type="GO" id="GO:0003917">
    <property type="term" value="F:DNA topoisomerase type I (single strand cut, ATP-independent) activity"/>
    <property type="evidence" value="ECO:0007669"/>
    <property type="project" value="UniProtKB-EC"/>
</dbReference>
<evidence type="ECO:0000256" key="5">
    <source>
        <dbReference type="ARBA" id="ARBA00023125"/>
    </source>
</evidence>
<comment type="caution">
    <text evidence="10">The sequence shown here is derived from an EMBL/GenBank/DDBJ whole genome shotgun (WGS) entry which is preliminary data.</text>
</comment>
<sequence length="357" mass="40029">MPGLRRERRGDAFVYIDPQGHELTDEARLQQIRKLAIPPAYTEVWICPKPNGHLQATGRDARGRKQYRYHPDFRAHREDHKFERLREFGQALPRIRERVAQDLKASTRAGPSRTLVLATLVRLLDTTVMRVGNDEYARGNRSYGLTTLRRRHAGLSGSKLKLRFRGKHGVMHEVALDDPQVARVVRRCQQLPGQELFHYVGEDGETHAVGSSEVNDYLEEAAGERFTAKDFRTWHGSVHALELLRLACRESEGAPKLAPVIAEVAQRLGNTAAVCRKAYVHPAVLALSEDEEAATTLCRRLGSSVRPHGGLSADEWRLLRFLEQPHGGHQRTSARSSSERAVKAHALPKPGVAVENA</sequence>
<dbReference type="PROSITE" id="PS52038">
    <property type="entry name" value="TOPO_IB_2"/>
    <property type="match status" value="1"/>
</dbReference>
<dbReference type="InterPro" id="IPR035447">
    <property type="entry name" value="DNA_topo_I_N_sf"/>
</dbReference>
<evidence type="ECO:0000313" key="10">
    <source>
        <dbReference type="EMBL" id="NML13533.1"/>
    </source>
</evidence>
<dbReference type="InterPro" id="IPR014711">
    <property type="entry name" value="TopoI_cat_a-hlx-sub_euk"/>
</dbReference>
<evidence type="ECO:0000259" key="9">
    <source>
        <dbReference type="Pfam" id="PF21338"/>
    </source>
</evidence>
<keyword evidence="5" id="KW-0238">DNA-binding</keyword>
<dbReference type="Gene3D" id="1.10.132.120">
    <property type="match status" value="1"/>
</dbReference>
<organism evidence="10 11">
    <name type="scientific">Azohydromonas caseinilytica</name>
    <dbReference type="NCBI Taxonomy" id="2728836"/>
    <lineage>
        <taxon>Bacteria</taxon>
        <taxon>Pseudomonadati</taxon>
        <taxon>Pseudomonadota</taxon>
        <taxon>Betaproteobacteria</taxon>
        <taxon>Burkholderiales</taxon>
        <taxon>Sphaerotilaceae</taxon>
        <taxon>Azohydromonas</taxon>
    </lineage>
</organism>
<gene>
    <name evidence="10" type="ORF">HHL10_00880</name>
</gene>
<dbReference type="SUPFAM" id="SSF56349">
    <property type="entry name" value="DNA breaking-rejoining enzymes"/>
    <property type="match status" value="1"/>
</dbReference>